<dbReference type="PANTHER" id="PTHR35561">
    <property type="entry name" value="RNA 2',3'-CYCLIC PHOSPHODIESTERASE"/>
    <property type="match status" value="1"/>
</dbReference>
<reference evidence="3 4" key="1">
    <citation type="submission" date="2015-10" db="EMBL/GenBank/DDBJ databases">
        <title>Genome sequencing and analysis of members of genus Stenotrophomonas.</title>
        <authorList>
            <person name="Patil P.P."/>
            <person name="Midha S."/>
            <person name="Patil P.B."/>
        </authorList>
    </citation>
    <scope>NUCLEOTIDE SEQUENCE [LARGE SCALE GENOMIC DNA]</scope>
    <source>
        <strain evidence="3 4">JCM 16536</strain>
    </source>
</reference>
<comment type="function">
    <text evidence="2">Hydrolyzes RNA 2',3'-cyclic phosphodiester to an RNA 2'-phosphomonoester.</text>
</comment>
<sequence length="201" mass="21905">MNRQFLYLSSAEAQLSLGFGDARPTERLFFALLPPVAVGEAAHTVAQTLRDEMPGARLVARERLHVTLHYLGEYAGLPPSLLARAQRAAQALRIAPFALAFDRVGSFGGQRRERPGVALGDAAGTAGAHELHRRLALALAQEGLSGDARFTPHMTLLYAPRGVPERALATPLAWQVDELVLLRSVRGEPRYREEGRWPLAG</sequence>
<evidence type="ECO:0000256" key="1">
    <source>
        <dbReference type="ARBA" id="ARBA00022801"/>
    </source>
</evidence>
<dbReference type="Gene3D" id="3.90.1140.10">
    <property type="entry name" value="Cyclic phosphodiesterase"/>
    <property type="match status" value="1"/>
</dbReference>
<feature type="active site" description="Proton donor" evidence="2">
    <location>
        <position position="65"/>
    </location>
</feature>
<dbReference type="PANTHER" id="PTHR35561:SF1">
    <property type="entry name" value="RNA 2',3'-CYCLIC PHOSPHODIESTERASE"/>
    <property type="match status" value="1"/>
</dbReference>
<comment type="catalytic activity">
    <reaction evidence="2">
        <text>a 3'-end 2',3'-cyclophospho-ribonucleotide-RNA + H2O = a 3'-end 2'-phospho-ribonucleotide-RNA + H(+)</text>
        <dbReference type="Rhea" id="RHEA:11828"/>
        <dbReference type="Rhea" id="RHEA-COMP:10464"/>
        <dbReference type="Rhea" id="RHEA-COMP:17353"/>
        <dbReference type="ChEBI" id="CHEBI:15377"/>
        <dbReference type="ChEBI" id="CHEBI:15378"/>
        <dbReference type="ChEBI" id="CHEBI:83064"/>
        <dbReference type="ChEBI" id="CHEBI:173113"/>
        <dbReference type="EC" id="3.1.4.58"/>
    </reaction>
</comment>
<dbReference type="EC" id="3.1.4.58" evidence="2"/>
<dbReference type="GO" id="GO:0004113">
    <property type="term" value="F:2',3'-cyclic-nucleotide 3'-phosphodiesterase activity"/>
    <property type="evidence" value="ECO:0007669"/>
    <property type="project" value="InterPro"/>
</dbReference>
<proteinExistence type="inferred from homology"/>
<dbReference type="SUPFAM" id="SSF55144">
    <property type="entry name" value="LigT-like"/>
    <property type="match status" value="1"/>
</dbReference>
<dbReference type="InterPro" id="IPR009097">
    <property type="entry name" value="Cyclic_Pdiesterase"/>
</dbReference>
<organism evidence="3 4">
    <name type="scientific">Stenotrophomonas panacihumi</name>
    <dbReference type="NCBI Taxonomy" id="676599"/>
    <lineage>
        <taxon>Bacteria</taxon>
        <taxon>Pseudomonadati</taxon>
        <taxon>Pseudomonadota</taxon>
        <taxon>Gammaproteobacteria</taxon>
        <taxon>Lysobacterales</taxon>
        <taxon>Lysobacteraceae</taxon>
        <taxon>Stenotrophomonas</taxon>
    </lineage>
</organism>
<dbReference type="InterPro" id="IPR004175">
    <property type="entry name" value="RNA_CPDase"/>
</dbReference>
<comment type="caution">
    <text evidence="3">The sequence shown here is derived from an EMBL/GenBank/DDBJ whole genome shotgun (WGS) entry which is preliminary data.</text>
</comment>
<dbReference type="GO" id="GO:0008664">
    <property type="term" value="F:RNA 2',3'-cyclic 3'-phosphodiesterase activity"/>
    <property type="evidence" value="ECO:0007669"/>
    <property type="project" value="UniProtKB-EC"/>
</dbReference>
<dbReference type="NCBIfam" id="TIGR02258">
    <property type="entry name" value="2_5_ligase"/>
    <property type="match status" value="1"/>
</dbReference>
<evidence type="ECO:0000313" key="4">
    <source>
        <dbReference type="Proteomes" id="UP000051802"/>
    </source>
</evidence>
<dbReference type="RefSeq" id="WP_057649098.1">
    <property type="nucleotide sequence ID" value="NZ_LLXU01000129.1"/>
</dbReference>
<keyword evidence="1 2" id="KW-0378">Hydrolase</keyword>
<dbReference type="HAMAP" id="MF_01940">
    <property type="entry name" value="RNA_CPDase"/>
    <property type="match status" value="1"/>
</dbReference>
<dbReference type="AlphaFoldDB" id="A0A0R0A6W8"/>
<dbReference type="OrthoDB" id="7061261at2"/>
<evidence type="ECO:0000256" key="2">
    <source>
        <dbReference type="HAMAP-Rule" id="MF_01940"/>
    </source>
</evidence>
<gene>
    <name evidence="3" type="ORF">ARC20_16000</name>
</gene>
<evidence type="ECO:0000313" key="3">
    <source>
        <dbReference type="EMBL" id="KRG37802.1"/>
    </source>
</evidence>
<dbReference type="EMBL" id="LLXU01000129">
    <property type="protein sequence ID" value="KRG37802.1"/>
    <property type="molecule type" value="Genomic_DNA"/>
</dbReference>
<dbReference type="Proteomes" id="UP000051802">
    <property type="component" value="Unassembled WGS sequence"/>
</dbReference>
<dbReference type="Pfam" id="PF13563">
    <property type="entry name" value="2_5_RNA_ligase2"/>
    <property type="match status" value="1"/>
</dbReference>
<keyword evidence="4" id="KW-1185">Reference proteome</keyword>
<comment type="similarity">
    <text evidence="2">Belongs to the 2H phosphoesterase superfamily. ThpR family.</text>
</comment>
<dbReference type="STRING" id="676599.ARC20_16000"/>
<feature type="short sequence motif" description="HXTX 1" evidence="2">
    <location>
        <begin position="65"/>
        <end position="68"/>
    </location>
</feature>
<name>A0A0R0A6W8_9GAMM</name>
<accession>A0A0R0A6W8</accession>
<feature type="short sequence motif" description="HXTX 2" evidence="2">
    <location>
        <begin position="153"/>
        <end position="156"/>
    </location>
</feature>
<protein>
    <recommendedName>
        <fullName evidence="2">RNA 2',3'-cyclic phosphodiesterase</fullName>
        <shortName evidence="2">RNA 2',3'-CPDase</shortName>
        <ecNumber evidence="2">3.1.4.58</ecNumber>
    </recommendedName>
</protein>
<feature type="active site" description="Proton acceptor" evidence="2">
    <location>
        <position position="153"/>
    </location>
</feature>